<keyword evidence="2" id="KW-0812">Transmembrane</keyword>
<sequence>MGPCKELQPPGLAMTAAVVERWAGLGSAVATVIFIWSVANLSDACARRARKLKAELGKDSKNLRVSVDDHEEVTDDFCGTTIWWYVSKRQSKANVIHLYPGQDERRFYRVVFHRRHRDLVVDSYLPFILGEGRAVTVKNRQHRLFTNNASGSWNPYQGKSVWSYVVNVLKPSFRRHQTLSRRSHPPSAPPQLLPPPQAAAMSTSSSTSSALGASTSSTLGTQTAGAMIPSIASPAS</sequence>
<organism evidence="4">
    <name type="scientific">Aegilops tauschii</name>
    <name type="common">Tausch's goatgrass</name>
    <name type="synonym">Aegilops squarrosa</name>
    <dbReference type="NCBI Taxonomy" id="37682"/>
    <lineage>
        <taxon>Eukaryota</taxon>
        <taxon>Viridiplantae</taxon>
        <taxon>Streptophyta</taxon>
        <taxon>Embryophyta</taxon>
        <taxon>Tracheophyta</taxon>
        <taxon>Spermatophyta</taxon>
        <taxon>Magnoliopsida</taxon>
        <taxon>Liliopsida</taxon>
        <taxon>Poales</taxon>
        <taxon>Poaceae</taxon>
        <taxon>BOP clade</taxon>
        <taxon>Pooideae</taxon>
        <taxon>Triticodae</taxon>
        <taxon>Triticeae</taxon>
        <taxon>Triticinae</taxon>
        <taxon>Aegilops</taxon>
    </lineage>
</organism>
<evidence type="ECO:0000256" key="2">
    <source>
        <dbReference type="SAM" id="Phobius"/>
    </source>
</evidence>
<feature type="domain" description="AAA-type ATPase N-terminal" evidence="3">
    <location>
        <begin position="39"/>
        <end position="87"/>
    </location>
</feature>
<dbReference type="Pfam" id="PF14363">
    <property type="entry name" value="AAA_assoc"/>
    <property type="match status" value="1"/>
</dbReference>
<accession>M8BAY4</accession>
<feature type="transmembrane region" description="Helical" evidence="2">
    <location>
        <begin position="22"/>
        <end position="41"/>
    </location>
</feature>
<feature type="compositionally biased region" description="Low complexity" evidence="1">
    <location>
        <begin position="198"/>
        <end position="226"/>
    </location>
</feature>
<evidence type="ECO:0000256" key="1">
    <source>
        <dbReference type="SAM" id="MobiDB-lite"/>
    </source>
</evidence>
<evidence type="ECO:0000313" key="4">
    <source>
        <dbReference type="EnsemblPlants" id="EMT11161"/>
    </source>
</evidence>
<dbReference type="InterPro" id="IPR050747">
    <property type="entry name" value="Mitochondrial_chaperone_BCS1"/>
</dbReference>
<feature type="compositionally biased region" description="Pro residues" evidence="1">
    <location>
        <begin position="186"/>
        <end position="197"/>
    </location>
</feature>
<dbReference type="AlphaFoldDB" id="M8BAY4"/>
<evidence type="ECO:0000259" key="3">
    <source>
        <dbReference type="Pfam" id="PF14363"/>
    </source>
</evidence>
<dbReference type="PANTHER" id="PTHR23070">
    <property type="entry name" value="BCS1 AAA-TYPE ATPASE"/>
    <property type="match status" value="1"/>
</dbReference>
<protein>
    <recommendedName>
        <fullName evidence="3">AAA-type ATPase N-terminal domain-containing protein</fullName>
    </recommendedName>
</protein>
<keyword evidence="2" id="KW-1133">Transmembrane helix</keyword>
<dbReference type="EnsemblPlants" id="EMT11161">
    <property type="protein sequence ID" value="EMT11161"/>
    <property type="gene ID" value="F775_43394"/>
</dbReference>
<feature type="region of interest" description="Disordered" evidence="1">
    <location>
        <begin position="176"/>
        <end position="236"/>
    </location>
</feature>
<name>M8BAY4_AEGTA</name>
<keyword evidence="2" id="KW-0472">Membrane</keyword>
<proteinExistence type="predicted"/>
<reference evidence="4" key="1">
    <citation type="submission" date="2015-06" db="UniProtKB">
        <authorList>
            <consortium name="EnsemblPlants"/>
        </authorList>
    </citation>
    <scope>IDENTIFICATION</scope>
</reference>
<dbReference type="InterPro" id="IPR025753">
    <property type="entry name" value="AAA_N_dom"/>
</dbReference>